<keyword evidence="5" id="KW-0680">Restriction system</keyword>
<dbReference type="GO" id="GO:0009307">
    <property type="term" value="P:DNA restriction-modification system"/>
    <property type="evidence" value="ECO:0007669"/>
    <property type="project" value="UniProtKB-KW"/>
</dbReference>
<protein>
    <recommendedName>
        <fullName evidence="1">DNA (cytosine-5-)-methyltransferase</fullName>
        <ecNumber evidence="1">2.1.1.37</ecNumber>
    </recommendedName>
</protein>
<dbReference type="GO" id="GO:0003677">
    <property type="term" value="F:DNA binding"/>
    <property type="evidence" value="ECO:0007669"/>
    <property type="project" value="TreeGrafter"/>
</dbReference>
<evidence type="ECO:0000256" key="4">
    <source>
        <dbReference type="ARBA" id="ARBA00022691"/>
    </source>
</evidence>
<evidence type="ECO:0000256" key="3">
    <source>
        <dbReference type="ARBA" id="ARBA00022679"/>
    </source>
</evidence>
<evidence type="ECO:0000313" key="9">
    <source>
        <dbReference type="Proteomes" id="UP000554837"/>
    </source>
</evidence>
<evidence type="ECO:0000256" key="7">
    <source>
        <dbReference type="PROSITE-ProRule" id="PRU01016"/>
    </source>
</evidence>
<accession>A0A840S180</accession>
<dbReference type="SUPFAM" id="SSF53335">
    <property type="entry name" value="S-adenosyl-L-methionine-dependent methyltransferases"/>
    <property type="match status" value="1"/>
</dbReference>
<name>A0A840S180_9BURK</name>
<sequence>MLMMQSQSAHSLKALSLFSSAGIGDLGVIASGLQLVMANELLSQRVSLYRENFEHDILEGDIWQLKQQIVTSTTDALGEDELFLLYATPPCQGMSSNGMGKLKSEISFGRRDTEDQRNRLIIPTMDIAVKLKPRWVLLENVPGMERTAIRTTGEQTVNIIDYVSERLGEEYEGKAEVVACEDYGIPQRRKRLITIFTRDPAAKEYFRANGGSFFTAEMREPRRTLREAIGDFPPLDAREGLNEARDFHPYHYVPRMAEMKHLWVRHTKEGETAFNNQCLNPSCLNQDNPGHEDVKVNGRWVSSKNIPIHCVKCGSLLPRPHVLDESGPRLLKGFHSAYRRMKWDEPARTLTQNFIYEASDNKIHPSQNRVLSVYEAMVVQTISRYRYKFSIGGADISTAKIAEVIGESVPPYLIQKICSMMLGCSSVRLTDPSPKGRPEEVLGLD</sequence>
<evidence type="ECO:0000256" key="1">
    <source>
        <dbReference type="ARBA" id="ARBA00011975"/>
    </source>
</evidence>
<dbReference type="AlphaFoldDB" id="A0A840S180"/>
<dbReference type="Gene3D" id="3.90.120.10">
    <property type="entry name" value="DNA Methylase, subunit A, domain 2"/>
    <property type="match status" value="1"/>
</dbReference>
<comment type="caution">
    <text evidence="8">The sequence shown here is derived from an EMBL/GenBank/DDBJ whole genome shotgun (WGS) entry which is preliminary data.</text>
</comment>
<dbReference type="GO" id="GO:0044027">
    <property type="term" value="P:negative regulation of gene expression via chromosomal CpG island methylation"/>
    <property type="evidence" value="ECO:0007669"/>
    <property type="project" value="TreeGrafter"/>
</dbReference>
<dbReference type="Gene3D" id="3.40.50.150">
    <property type="entry name" value="Vaccinia Virus protein VP39"/>
    <property type="match status" value="1"/>
</dbReference>
<dbReference type="PRINTS" id="PR00105">
    <property type="entry name" value="C5METTRFRASE"/>
</dbReference>
<evidence type="ECO:0000256" key="6">
    <source>
        <dbReference type="ARBA" id="ARBA00047422"/>
    </source>
</evidence>
<dbReference type="InterPro" id="IPR029063">
    <property type="entry name" value="SAM-dependent_MTases_sf"/>
</dbReference>
<dbReference type="PANTHER" id="PTHR10629:SF52">
    <property type="entry name" value="DNA (CYTOSINE-5)-METHYLTRANSFERASE 1"/>
    <property type="match status" value="1"/>
</dbReference>
<dbReference type="EC" id="2.1.1.37" evidence="1"/>
<evidence type="ECO:0000313" key="8">
    <source>
        <dbReference type="EMBL" id="MBB5202836.1"/>
    </source>
</evidence>
<keyword evidence="4 7" id="KW-0949">S-adenosyl-L-methionine</keyword>
<keyword evidence="9" id="KW-1185">Reference proteome</keyword>
<dbReference type="InterPro" id="IPR001525">
    <property type="entry name" value="C5_MeTfrase"/>
</dbReference>
<proteinExistence type="inferred from homology"/>
<dbReference type="InterPro" id="IPR050390">
    <property type="entry name" value="C5-Methyltransferase"/>
</dbReference>
<reference evidence="8 9" key="1">
    <citation type="submission" date="2020-08" db="EMBL/GenBank/DDBJ databases">
        <title>Genomic Encyclopedia of Type Strains, Phase IV (KMG-IV): sequencing the most valuable type-strain genomes for metagenomic binning, comparative biology and taxonomic classification.</title>
        <authorList>
            <person name="Goeker M."/>
        </authorList>
    </citation>
    <scope>NUCLEOTIDE SEQUENCE [LARGE SCALE GENOMIC DNA]</scope>
    <source>
        <strain evidence="8 9">DSM 23958</strain>
    </source>
</reference>
<dbReference type="Proteomes" id="UP000554837">
    <property type="component" value="Unassembled WGS sequence"/>
</dbReference>
<dbReference type="PANTHER" id="PTHR10629">
    <property type="entry name" value="CYTOSINE-SPECIFIC METHYLTRANSFERASE"/>
    <property type="match status" value="1"/>
</dbReference>
<dbReference type="EMBL" id="JACHHO010000001">
    <property type="protein sequence ID" value="MBB5202836.1"/>
    <property type="molecule type" value="Genomic_DNA"/>
</dbReference>
<feature type="active site" evidence="7">
    <location>
        <position position="91"/>
    </location>
</feature>
<dbReference type="Pfam" id="PF00145">
    <property type="entry name" value="DNA_methylase"/>
    <property type="match status" value="1"/>
</dbReference>
<evidence type="ECO:0000256" key="5">
    <source>
        <dbReference type="ARBA" id="ARBA00022747"/>
    </source>
</evidence>
<dbReference type="GO" id="GO:0032259">
    <property type="term" value="P:methylation"/>
    <property type="evidence" value="ECO:0007669"/>
    <property type="project" value="UniProtKB-KW"/>
</dbReference>
<comment type="similarity">
    <text evidence="7">Belongs to the class I-like SAM-binding methyltransferase superfamily. C5-methyltransferase family.</text>
</comment>
<evidence type="ECO:0000256" key="2">
    <source>
        <dbReference type="ARBA" id="ARBA00022603"/>
    </source>
</evidence>
<keyword evidence="2 7" id="KW-0489">Methyltransferase</keyword>
<organism evidence="8 9">
    <name type="scientific">Inhella inkyongensis</name>
    <dbReference type="NCBI Taxonomy" id="392593"/>
    <lineage>
        <taxon>Bacteria</taxon>
        <taxon>Pseudomonadati</taxon>
        <taxon>Pseudomonadota</taxon>
        <taxon>Betaproteobacteria</taxon>
        <taxon>Burkholderiales</taxon>
        <taxon>Sphaerotilaceae</taxon>
        <taxon>Inhella</taxon>
    </lineage>
</organism>
<dbReference type="PROSITE" id="PS51679">
    <property type="entry name" value="SAM_MT_C5"/>
    <property type="match status" value="1"/>
</dbReference>
<comment type="catalytic activity">
    <reaction evidence="6">
        <text>a 2'-deoxycytidine in DNA + S-adenosyl-L-methionine = a 5-methyl-2'-deoxycytidine in DNA + S-adenosyl-L-homocysteine + H(+)</text>
        <dbReference type="Rhea" id="RHEA:13681"/>
        <dbReference type="Rhea" id="RHEA-COMP:11369"/>
        <dbReference type="Rhea" id="RHEA-COMP:11370"/>
        <dbReference type="ChEBI" id="CHEBI:15378"/>
        <dbReference type="ChEBI" id="CHEBI:57856"/>
        <dbReference type="ChEBI" id="CHEBI:59789"/>
        <dbReference type="ChEBI" id="CHEBI:85452"/>
        <dbReference type="ChEBI" id="CHEBI:85454"/>
        <dbReference type="EC" id="2.1.1.37"/>
    </reaction>
</comment>
<dbReference type="GO" id="GO:0003886">
    <property type="term" value="F:DNA (cytosine-5-)-methyltransferase activity"/>
    <property type="evidence" value="ECO:0007669"/>
    <property type="project" value="UniProtKB-EC"/>
</dbReference>
<gene>
    <name evidence="8" type="ORF">HNQ51_000129</name>
</gene>
<keyword evidence="3 7" id="KW-0808">Transferase</keyword>